<reference evidence="3 4" key="1">
    <citation type="submission" date="2024-09" db="EMBL/GenBank/DDBJ databases">
        <title>Genome sequencing and assembly of Phytophthora oleae, isolate VK10A, causative agent of rot of olive drupes.</title>
        <authorList>
            <person name="Conti Taguali S."/>
            <person name="Riolo M."/>
            <person name="La Spada F."/>
            <person name="Cacciola S.O."/>
            <person name="Dionisio G."/>
        </authorList>
    </citation>
    <scope>NUCLEOTIDE SEQUENCE [LARGE SCALE GENOMIC DNA]</scope>
    <source>
        <strain evidence="3 4">VK10A</strain>
    </source>
</reference>
<dbReference type="InterPro" id="IPR036867">
    <property type="entry name" value="R3H_dom_sf"/>
</dbReference>
<feature type="region of interest" description="Disordered" evidence="1">
    <location>
        <begin position="39"/>
        <end position="92"/>
    </location>
</feature>
<evidence type="ECO:0000313" key="4">
    <source>
        <dbReference type="Proteomes" id="UP001632037"/>
    </source>
</evidence>
<evidence type="ECO:0000259" key="2">
    <source>
        <dbReference type="PROSITE" id="PS51061"/>
    </source>
</evidence>
<keyword evidence="4" id="KW-1185">Reference proteome</keyword>
<dbReference type="PANTHER" id="PTHR32019">
    <property type="entry name" value="R3H DOMAIN-CONTAINING PROTEIN 4"/>
    <property type="match status" value="1"/>
</dbReference>
<dbReference type="AlphaFoldDB" id="A0ABD3G9N1"/>
<protein>
    <recommendedName>
        <fullName evidence="2">R3H domain-containing protein</fullName>
    </recommendedName>
</protein>
<dbReference type="Gene3D" id="3.30.1370.50">
    <property type="entry name" value="R3H-like domain"/>
    <property type="match status" value="1"/>
</dbReference>
<proteinExistence type="predicted"/>
<dbReference type="SUPFAM" id="SSF82708">
    <property type="entry name" value="R3H domain"/>
    <property type="match status" value="1"/>
</dbReference>
<dbReference type="PROSITE" id="PS51061">
    <property type="entry name" value="R3H"/>
    <property type="match status" value="1"/>
</dbReference>
<dbReference type="GO" id="GO:0003676">
    <property type="term" value="F:nucleic acid binding"/>
    <property type="evidence" value="ECO:0007669"/>
    <property type="project" value="UniProtKB-UniRule"/>
</dbReference>
<feature type="domain" description="R3H" evidence="2">
    <location>
        <begin position="239"/>
        <end position="307"/>
    </location>
</feature>
<accession>A0ABD3G9N1</accession>
<feature type="region of interest" description="Disordered" evidence="1">
    <location>
        <begin position="1"/>
        <end position="22"/>
    </location>
</feature>
<gene>
    <name evidence="3" type="ORF">V7S43_000672</name>
</gene>
<dbReference type="InterPro" id="IPR001374">
    <property type="entry name" value="R3H_dom"/>
</dbReference>
<evidence type="ECO:0000313" key="3">
    <source>
        <dbReference type="EMBL" id="KAL3674740.1"/>
    </source>
</evidence>
<dbReference type="PANTHER" id="PTHR32019:SF2">
    <property type="entry name" value="R3H DOMAIN-CONTAINING PROTEIN 4"/>
    <property type="match status" value="1"/>
</dbReference>
<feature type="region of interest" description="Disordered" evidence="1">
    <location>
        <begin position="159"/>
        <end position="190"/>
    </location>
</feature>
<dbReference type="EMBL" id="JBIMZQ010000001">
    <property type="protein sequence ID" value="KAL3674740.1"/>
    <property type="molecule type" value="Genomic_DNA"/>
</dbReference>
<sequence length="372" mass="42052">MTEHAIKLSTEAPDVSDSEVSSLCGSELELEMAWGEGPIAPLRTEASTDDSATKKSLIAGVERSGSNGNGSSRARTPQKRGSDSPLARSKRLINIHPIRSAGYLSKPNELPIGVRKQQRWFNDHHFGNRAASTRLEDLMEHMDINVEWRSNFQKLAEPQNEELQTEFRKGGGAHENNRSHAPRNRRKDGWNDAEQMFTRVDRRARTLMLRSFNSFAPFIEAVEYVVLHFIQWREVPSELEVAAPLLRMLKHPVELMKANEKDVRLILPLLDSAFHRLLIHSVCQFYGVRSRTEASSRLSTKIMVLKNPKKKFSADDLAQISLCEFIRETRVARRHVVAVSPEKVVDNSHALELQSKGSECSEGFLIVEAPQV</sequence>
<comment type="caution">
    <text evidence="3">The sequence shown here is derived from an EMBL/GenBank/DDBJ whole genome shotgun (WGS) entry which is preliminary data.</text>
</comment>
<dbReference type="InterPro" id="IPR039629">
    <property type="entry name" value="R3HDM4"/>
</dbReference>
<dbReference type="Proteomes" id="UP001632037">
    <property type="component" value="Unassembled WGS sequence"/>
</dbReference>
<name>A0ABD3G9N1_9STRA</name>
<evidence type="ECO:0000256" key="1">
    <source>
        <dbReference type="SAM" id="MobiDB-lite"/>
    </source>
</evidence>
<organism evidence="3 4">
    <name type="scientific">Phytophthora oleae</name>
    <dbReference type="NCBI Taxonomy" id="2107226"/>
    <lineage>
        <taxon>Eukaryota</taxon>
        <taxon>Sar</taxon>
        <taxon>Stramenopiles</taxon>
        <taxon>Oomycota</taxon>
        <taxon>Peronosporomycetes</taxon>
        <taxon>Peronosporales</taxon>
        <taxon>Peronosporaceae</taxon>
        <taxon>Phytophthora</taxon>
    </lineage>
</organism>